<keyword evidence="3" id="KW-1185">Reference proteome</keyword>
<reference evidence="3" key="1">
    <citation type="journal article" date="2019" name="Int. J. Syst. Evol. Microbiol.">
        <title>The Global Catalogue of Microorganisms (GCM) 10K type strain sequencing project: providing services to taxonomists for standard genome sequencing and annotation.</title>
        <authorList>
            <consortium name="The Broad Institute Genomics Platform"/>
            <consortium name="The Broad Institute Genome Sequencing Center for Infectious Disease"/>
            <person name="Wu L."/>
            <person name="Ma J."/>
        </authorList>
    </citation>
    <scope>NUCLEOTIDE SEQUENCE [LARGE SCALE GENOMIC DNA]</scope>
    <source>
        <strain evidence="3">JCM 11650</strain>
    </source>
</reference>
<dbReference type="Proteomes" id="UP001597280">
    <property type="component" value="Unassembled WGS sequence"/>
</dbReference>
<proteinExistence type="predicted"/>
<feature type="compositionally biased region" description="Basic and acidic residues" evidence="1">
    <location>
        <begin position="33"/>
        <end position="56"/>
    </location>
</feature>
<organism evidence="2 3">
    <name type="scientific">Brachybacterium rhamnosum</name>
    <dbReference type="NCBI Taxonomy" id="173361"/>
    <lineage>
        <taxon>Bacteria</taxon>
        <taxon>Bacillati</taxon>
        <taxon>Actinomycetota</taxon>
        <taxon>Actinomycetes</taxon>
        <taxon>Micrococcales</taxon>
        <taxon>Dermabacteraceae</taxon>
        <taxon>Brachybacterium</taxon>
    </lineage>
</organism>
<evidence type="ECO:0000313" key="2">
    <source>
        <dbReference type="EMBL" id="MFD1835874.1"/>
    </source>
</evidence>
<evidence type="ECO:0000256" key="1">
    <source>
        <dbReference type="SAM" id="MobiDB-lite"/>
    </source>
</evidence>
<gene>
    <name evidence="2" type="ORF">ACFSDA_12420</name>
</gene>
<accession>A0ABW4PYG2</accession>
<dbReference type="EMBL" id="JBHUFL010000003">
    <property type="protein sequence ID" value="MFD1835874.1"/>
    <property type="molecule type" value="Genomic_DNA"/>
</dbReference>
<protein>
    <submittedName>
        <fullName evidence="2">SPOR domain-containing protein</fullName>
    </submittedName>
</protein>
<dbReference type="RefSeq" id="WP_137770735.1">
    <property type="nucleotide sequence ID" value="NZ_BAAAIS010000003.1"/>
</dbReference>
<feature type="region of interest" description="Disordered" evidence="1">
    <location>
        <begin position="1"/>
        <end position="62"/>
    </location>
</feature>
<evidence type="ECO:0000313" key="3">
    <source>
        <dbReference type="Proteomes" id="UP001597280"/>
    </source>
</evidence>
<comment type="caution">
    <text evidence="2">The sequence shown here is derived from an EMBL/GenBank/DDBJ whole genome shotgun (WGS) entry which is preliminary data.</text>
</comment>
<sequence>MSEPTPFYYNLDTKQVEEGHQSPGSQLMGPYASREEAQHALEKAAARNESWDRDDAAWDAED</sequence>
<name>A0ABW4PYG2_9MICO</name>